<gene>
    <name evidence="1" type="ORF">K7C98_37270</name>
</gene>
<name>A0ABS7U379_9BACT</name>
<evidence type="ECO:0000313" key="1">
    <source>
        <dbReference type="EMBL" id="MBZ5714918.1"/>
    </source>
</evidence>
<sequence length="123" mass="12987">MPTISVTEATTINLTATLVSNALQVTYQSQTFTLIVDTFYQAGTVQVSISDFTVAGVTYAVFAYSVGAGVNPWPKSGSISSTSFAVPAVDLSTELDFVVVAIKPDGTSVLHALDPKIRVIRRA</sequence>
<keyword evidence="2" id="KW-1185">Reference proteome</keyword>
<organism evidence="1 2">
    <name type="scientific">Nannocystis pusilla</name>
    <dbReference type="NCBI Taxonomy" id="889268"/>
    <lineage>
        <taxon>Bacteria</taxon>
        <taxon>Pseudomonadati</taxon>
        <taxon>Myxococcota</taxon>
        <taxon>Polyangia</taxon>
        <taxon>Nannocystales</taxon>
        <taxon>Nannocystaceae</taxon>
        <taxon>Nannocystis</taxon>
    </lineage>
</organism>
<comment type="caution">
    <text evidence="1">The sequence shown here is derived from an EMBL/GenBank/DDBJ whole genome shotgun (WGS) entry which is preliminary data.</text>
</comment>
<proteinExistence type="predicted"/>
<reference evidence="1" key="1">
    <citation type="submission" date="2021-08" db="EMBL/GenBank/DDBJ databases">
        <authorList>
            <person name="Stevens D.C."/>
        </authorList>
    </citation>
    <scope>NUCLEOTIDE SEQUENCE</scope>
    <source>
        <strain evidence="1">DSM 53165</strain>
    </source>
</reference>
<dbReference type="EMBL" id="JAIRAU010000052">
    <property type="protein sequence ID" value="MBZ5714918.1"/>
    <property type="molecule type" value="Genomic_DNA"/>
</dbReference>
<accession>A0ABS7U379</accession>
<dbReference type="Proteomes" id="UP001139031">
    <property type="component" value="Unassembled WGS sequence"/>
</dbReference>
<evidence type="ECO:0000313" key="2">
    <source>
        <dbReference type="Proteomes" id="UP001139031"/>
    </source>
</evidence>
<evidence type="ECO:0008006" key="3">
    <source>
        <dbReference type="Google" id="ProtNLM"/>
    </source>
</evidence>
<dbReference type="RefSeq" id="WP_224196650.1">
    <property type="nucleotide sequence ID" value="NZ_JAIRAU010000052.1"/>
</dbReference>
<protein>
    <recommendedName>
        <fullName evidence="3">Cohesin domain-containing protein</fullName>
    </recommendedName>
</protein>